<proteinExistence type="predicted"/>
<evidence type="ECO:0000313" key="3">
    <source>
        <dbReference type="Proteomes" id="UP001497623"/>
    </source>
</evidence>
<dbReference type="Proteomes" id="UP001497623">
    <property type="component" value="Unassembled WGS sequence"/>
</dbReference>
<evidence type="ECO:0000313" key="2">
    <source>
        <dbReference type="EMBL" id="CAL4199063.1"/>
    </source>
</evidence>
<protein>
    <submittedName>
        <fullName evidence="2">Uncharacterized protein</fullName>
    </submittedName>
</protein>
<keyword evidence="3" id="KW-1185">Reference proteome</keyword>
<feature type="non-terminal residue" evidence="2">
    <location>
        <position position="1"/>
    </location>
</feature>
<dbReference type="AlphaFoldDB" id="A0AAV2SHF8"/>
<evidence type="ECO:0000256" key="1">
    <source>
        <dbReference type="SAM" id="MobiDB-lite"/>
    </source>
</evidence>
<sequence>ASGLKAGLDRPVGGRPRTGTVLLKTGGHPGSDARFRNGFGAQTGFGASLGDGSIGNFGTSSGFDTGDVSHPQSGAGVRGGGDGHRTGASLGNGSNGNFGTSSGFDTRDVSHPQAGARFQGGDGQRTGAIGGIVAGGGGRARPSAGFSTVGGTFDKSGFIGDDGRHPSAGFAAKGPGFSVHSSSKNHGIAGDGTGYGLFPDAVTGEGQDASARNNGSGIFSNRTVWDYQQSCYTP</sequence>
<reference evidence="2 3" key="1">
    <citation type="submission" date="2024-05" db="EMBL/GenBank/DDBJ databases">
        <authorList>
            <person name="Wallberg A."/>
        </authorList>
    </citation>
    <scope>NUCLEOTIDE SEQUENCE [LARGE SCALE GENOMIC DNA]</scope>
</reference>
<accession>A0AAV2SHF8</accession>
<comment type="caution">
    <text evidence="2">The sequence shown here is derived from an EMBL/GenBank/DDBJ whole genome shotgun (WGS) entry which is preliminary data.</text>
</comment>
<gene>
    <name evidence="2" type="ORF">MNOR_LOCUS37442</name>
</gene>
<feature type="region of interest" description="Disordered" evidence="1">
    <location>
        <begin position="1"/>
        <end position="29"/>
    </location>
</feature>
<name>A0AAV2SHF8_MEGNR</name>
<dbReference type="EMBL" id="CAXKWB010075388">
    <property type="protein sequence ID" value="CAL4199063.1"/>
    <property type="molecule type" value="Genomic_DNA"/>
</dbReference>
<feature type="compositionally biased region" description="Low complexity" evidence="1">
    <location>
        <begin position="86"/>
        <end position="101"/>
    </location>
</feature>
<organism evidence="2 3">
    <name type="scientific">Meganyctiphanes norvegica</name>
    <name type="common">Northern krill</name>
    <name type="synonym">Thysanopoda norvegica</name>
    <dbReference type="NCBI Taxonomy" id="48144"/>
    <lineage>
        <taxon>Eukaryota</taxon>
        <taxon>Metazoa</taxon>
        <taxon>Ecdysozoa</taxon>
        <taxon>Arthropoda</taxon>
        <taxon>Crustacea</taxon>
        <taxon>Multicrustacea</taxon>
        <taxon>Malacostraca</taxon>
        <taxon>Eumalacostraca</taxon>
        <taxon>Eucarida</taxon>
        <taxon>Euphausiacea</taxon>
        <taxon>Euphausiidae</taxon>
        <taxon>Meganyctiphanes</taxon>
    </lineage>
</organism>
<feature type="region of interest" description="Disordered" evidence="1">
    <location>
        <begin position="73"/>
        <end position="101"/>
    </location>
</feature>